<reference evidence="2 3" key="1">
    <citation type="submission" date="2018-10" db="EMBL/GenBank/DDBJ databases">
        <title>A high-quality apple genome assembly.</title>
        <authorList>
            <person name="Hu J."/>
        </authorList>
    </citation>
    <scope>NUCLEOTIDE SEQUENCE [LARGE SCALE GENOMIC DNA]</scope>
    <source>
        <strain evidence="3">cv. HFTH1</strain>
        <tissue evidence="2">Young leaf</tissue>
    </source>
</reference>
<dbReference type="EMBL" id="RDQH01000335">
    <property type="protein sequence ID" value="RXH89243.1"/>
    <property type="molecule type" value="Genomic_DNA"/>
</dbReference>
<keyword evidence="3" id="KW-1185">Reference proteome</keyword>
<comment type="caution">
    <text evidence="2">The sequence shown here is derived from an EMBL/GenBank/DDBJ whole genome shotgun (WGS) entry which is preliminary data.</text>
</comment>
<name>A0A498J631_MALDO</name>
<evidence type="ECO:0000313" key="2">
    <source>
        <dbReference type="EMBL" id="RXH89243.1"/>
    </source>
</evidence>
<proteinExistence type="predicted"/>
<feature type="region of interest" description="Disordered" evidence="1">
    <location>
        <begin position="1"/>
        <end position="35"/>
    </location>
</feature>
<feature type="compositionally biased region" description="Acidic residues" evidence="1">
    <location>
        <begin position="18"/>
        <end position="35"/>
    </location>
</feature>
<evidence type="ECO:0000256" key="1">
    <source>
        <dbReference type="SAM" id="MobiDB-lite"/>
    </source>
</evidence>
<dbReference type="Proteomes" id="UP000290289">
    <property type="component" value="Chromosome 9"/>
</dbReference>
<evidence type="ECO:0000313" key="3">
    <source>
        <dbReference type="Proteomes" id="UP000290289"/>
    </source>
</evidence>
<sequence length="113" mass="12252">MRSRAVEGSGTGSTGIDVDVDGQDENGVQTEEDESVDSYGLAVGLHVPKLHLLAVSRSADSIRAICVSVARIGVSDARQGTSLRTHEHENQHRIDIVARRDLWFAHHSVSCYS</sequence>
<organism evidence="2 3">
    <name type="scientific">Malus domestica</name>
    <name type="common">Apple</name>
    <name type="synonym">Pyrus malus</name>
    <dbReference type="NCBI Taxonomy" id="3750"/>
    <lineage>
        <taxon>Eukaryota</taxon>
        <taxon>Viridiplantae</taxon>
        <taxon>Streptophyta</taxon>
        <taxon>Embryophyta</taxon>
        <taxon>Tracheophyta</taxon>
        <taxon>Spermatophyta</taxon>
        <taxon>Magnoliopsida</taxon>
        <taxon>eudicotyledons</taxon>
        <taxon>Gunneridae</taxon>
        <taxon>Pentapetalae</taxon>
        <taxon>rosids</taxon>
        <taxon>fabids</taxon>
        <taxon>Rosales</taxon>
        <taxon>Rosaceae</taxon>
        <taxon>Amygdaloideae</taxon>
        <taxon>Maleae</taxon>
        <taxon>Malus</taxon>
    </lineage>
</organism>
<dbReference type="AlphaFoldDB" id="A0A498J631"/>
<protein>
    <submittedName>
        <fullName evidence="2">Uncharacterized protein</fullName>
    </submittedName>
</protein>
<gene>
    <name evidence="2" type="ORF">DVH24_031600</name>
</gene>
<accession>A0A498J631</accession>